<sequence>MKKRALSELRKVTLSNFLHCCSISLFHQTFRNP</sequence>
<reference evidence="1" key="2">
    <citation type="journal article" date="2015" name="Data Brief">
        <title>Shoot transcriptome of the giant reed, Arundo donax.</title>
        <authorList>
            <person name="Barrero R.A."/>
            <person name="Guerrero F.D."/>
            <person name="Moolhuijzen P."/>
            <person name="Goolsby J.A."/>
            <person name="Tidwell J."/>
            <person name="Bellgard S.E."/>
            <person name="Bellgard M.I."/>
        </authorList>
    </citation>
    <scope>NUCLEOTIDE SEQUENCE</scope>
    <source>
        <tissue evidence="1">Shoot tissue taken approximately 20 cm above the soil surface</tissue>
    </source>
</reference>
<name>A0A0A9HQZ1_ARUDO</name>
<proteinExistence type="predicted"/>
<reference evidence="1" key="1">
    <citation type="submission" date="2014-09" db="EMBL/GenBank/DDBJ databases">
        <authorList>
            <person name="Magalhaes I.L.F."/>
            <person name="Oliveira U."/>
            <person name="Santos F.R."/>
            <person name="Vidigal T.H.D.A."/>
            <person name="Brescovit A.D."/>
            <person name="Santos A.J."/>
        </authorList>
    </citation>
    <scope>NUCLEOTIDE SEQUENCE</scope>
    <source>
        <tissue evidence="1">Shoot tissue taken approximately 20 cm above the soil surface</tissue>
    </source>
</reference>
<organism evidence="1">
    <name type="scientific">Arundo donax</name>
    <name type="common">Giant reed</name>
    <name type="synonym">Donax arundinaceus</name>
    <dbReference type="NCBI Taxonomy" id="35708"/>
    <lineage>
        <taxon>Eukaryota</taxon>
        <taxon>Viridiplantae</taxon>
        <taxon>Streptophyta</taxon>
        <taxon>Embryophyta</taxon>
        <taxon>Tracheophyta</taxon>
        <taxon>Spermatophyta</taxon>
        <taxon>Magnoliopsida</taxon>
        <taxon>Liliopsida</taxon>
        <taxon>Poales</taxon>
        <taxon>Poaceae</taxon>
        <taxon>PACMAD clade</taxon>
        <taxon>Arundinoideae</taxon>
        <taxon>Arundineae</taxon>
        <taxon>Arundo</taxon>
    </lineage>
</organism>
<accession>A0A0A9HQZ1</accession>
<evidence type="ECO:0000313" key="1">
    <source>
        <dbReference type="EMBL" id="JAE35348.1"/>
    </source>
</evidence>
<dbReference type="EMBL" id="GBRH01162548">
    <property type="protein sequence ID" value="JAE35348.1"/>
    <property type="molecule type" value="Transcribed_RNA"/>
</dbReference>
<protein>
    <submittedName>
        <fullName evidence="1">Uncharacterized protein</fullName>
    </submittedName>
</protein>
<dbReference type="AlphaFoldDB" id="A0A0A9HQZ1"/>